<dbReference type="PANTHER" id="PTHR44086">
    <property type="entry name" value="THIOSULFATE SULFURTRANSFERASE RDL2, MITOCHONDRIAL-RELATED"/>
    <property type="match status" value="1"/>
</dbReference>
<feature type="chain" id="PRO_5047237478" evidence="1">
    <location>
        <begin position="22"/>
        <end position="265"/>
    </location>
</feature>
<keyword evidence="1" id="KW-0732">Signal</keyword>
<dbReference type="SUPFAM" id="SSF52821">
    <property type="entry name" value="Rhodanese/Cell cycle control phosphatase"/>
    <property type="match status" value="2"/>
</dbReference>
<dbReference type="Pfam" id="PF00581">
    <property type="entry name" value="Rhodanese"/>
    <property type="match status" value="2"/>
</dbReference>
<dbReference type="PROSITE" id="PS50206">
    <property type="entry name" value="RHODANESE_3"/>
    <property type="match status" value="2"/>
</dbReference>
<reference evidence="4" key="1">
    <citation type="submission" date="2025-08" db="UniProtKB">
        <authorList>
            <consortium name="RefSeq"/>
        </authorList>
    </citation>
    <scope>IDENTIFICATION</scope>
    <source>
        <tissue evidence="4">Whole Larva</tissue>
    </source>
</reference>
<feature type="domain" description="Rhodanese" evidence="2">
    <location>
        <begin position="48"/>
        <end position="139"/>
    </location>
</feature>
<dbReference type="SMART" id="SM00450">
    <property type="entry name" value="RHOD"/>
    <property type="match status" value="2"/>
</dbReference>
<evidence type="ECO:0000256" key="1">
    <source>
        <dbReference type="SAM" id="SignalP"/>
    </source>
</evidence>
<dbReference type="RefSeq" id="XP_017785611.1">
    <property type="nucleotide sequence ID" value="XM_017930122.1"/>
</dbReference>
<dbReference type="Gene3D" id="3.40.250.10">
    <property type="entry name" value="Rhodanese-like domain"/>
    <property type="match status" value="2"/>
</dbReference>
<evidence type="ECO:0000259" key="2">
    <source>
        <dbReference type="PROSITE" id="PS50206"/>
    </source>
</evidence>
<feature type="domain" description="Rhodanese" evidence="2">
    <location>
        <begin position="164"/>
        <end position="263"/>
    </location>
</feature>
<gene>
    <name evidence="4" type="primary">LOC108568822</name>
</gene>
<accession>A0ABM1NFL1</accession>
<sequence length="265" mass="29236">MKTISANVYLLILSIISAGSAAELTKQYEPGGRMVKIVSFEELKAATTNPNILIIDVREPHELQETGVVPNSINIPLATVKDVLASSPGEDFKKTFGKDKPDLDSEIIFTCRSGKRSAAAYAIAEDLGYKNLKNFDGENSINFASIRLYSGDNKLALFEEVKNLKAGTTLIDVREPKELKETGVIPKSFNIPLGEVEDAFKSLSNEAFQKKYGLQKPKEDYPLVFSCRSGVRSAKAMAAVEKLGYNNVKNYKGGWLDWEEQSKSK</sequence>
<dbReference type="InterPro" id="IPR001763">
    <property type="entry name" value="Rhodanese-like_dom"/>
</dbReference>
<dbReference type="GeneID" id="108568822"/>
<feature type="signal peptide" evidence="1">
    <location>
        <begin position="1"/>
        <end position="21"/>
    </location>
</feature>
<dbReference type="InterPro" id="IPR036873">
    <property type="entry name" value="Rhodanese-like_dom_sf"/>
</dbReference>
<organism evidence="3 4">
    <name type="scientific">Nicrophorus vespilloides</name>
    <name type="common">Boreal carrion beetle</name>
    <dbReference type="NCBI Taxonomy" id="110193"/>
    <lineage>
        <taxon>Eukaryota</taxon>
        <taxon>Metazoa</taxon>
        <taxon>Ecdysozoa</taxon>
        <taxon>Arthropoda</taxon>
        <taxon>Hexapoda</taxon>
        <taxon>Insecta</taxon>
        <taxon>Pterygota</taxon>
        <taxon>Neoptera</taxon>
        <taxon>Endopterygota</taxon>
        <taxon>Coleoptera</taxon>
        <taxon>Polyphaga</taxon>
        <taxon>Staphyliniformia</taxon>
        <taxon>Silphidae</taxon>
        <taxon>Nicrophorinae</taxon>
        <taxon>Nicrophorus</taxon>
    </lineage>
</organism>
<proteinExistence type="predicted"/>
<protein>
    <submittedName>
        <fullName evidence="4">Thiosulfate sulfurtransferase-like</fullName>
    </submittedName>
</protein>
<dbReference type="Proteomes" id="UP000695000">
    <property type="component" value="Unplaced"/>
</dbReference>
<evidence type="ECO:0000313" key="3">
    <source>
        <dbReference type="Proteomes" id="UP000695000"/>
    </source>
</evidence>
<name>A0ABM1NFL1_NICVS</name>
<evidence type="ECO:0000313" key="4">
    <source>
        <dbReference type="RefSeq" id="XP_017785611.1"/>
    </source>
</evidence>
<dbReference type="PANTHER" id="PTHR44086:SF10">
    <property type="entry name" value="THIOSULFATE SULFURTRANSFERASE_RHODANESE-LIKE DOMAIN-CONTAINING PROTEIN 3"/>
    <property type="match status" value="1"/>
</dbReference>
<keyword evidence="3" id="KW-1185">Reference proteome</keyword>